<dbReference type="Gene3D" id="3.30.465.10">
    <property type="match status" value="1"/>
</dbReference>
<keyword evidence="4" id="KW-1185">Reference proteome</keyword>
<dbReference type="GO" id="GO:0050660">
    <property type="term" value="F:flavin adenine dinucleotide binding"/>
    <property type="evidence" value="ECO:0007669"/>
    <property type="project" value="InterPro"/>
</dbReference>
<dbReference type="Proteomes" id="UP000607653">
    <property type="component" value="Unassembled WGS sequence"/>
</dbReference>
<dbReference type="InterPro" id="IPR016169">
    <property type="entry name" value="FAD-bd_PCMH_sub2"/>
</dbReference>
<evidence type="ECO:0000313" key="4">
    <source>
        <dbReference type="Proteomes" id="UP000607653"/>
    </source>
</evidence>
<dbReference type="Pfam" id="PF01565">
    <property type="entry name" value="FAD_binding_4"/>
    <property type="match status" value="1"/>
</dbReference>
<organism evidence="3 4">
    <name type="scientific">Nelumbo nucifera</name>
    <name type="common">Sacred lotus</name>
    <dbReference type="NCBI Taxonomy" id="4432"/>
    <lineage>
        <taxon>Eukaryota</taxon>
        <taxon>Viridiplantae</taxon>
        <taxon>Streptophyta</taxon>
        <taxon>Embryophyta</taxon>
        <taxon>Tracheophyta</taxon>
        <taxon>Spermatophyta</taxon>
        <taxon>Magnoliopsida</taxon>
        <taxon>Proteales</taxon>
        <taxon>Nelumbonaceae</taxon>
        <taxon>Nelumbo</taxon>
    </lineage>
</organism>
<dbReference type="EMBL" id="DUZY01000002">
    <property type="protein sequence ID" value="DAD30054.1"/>
    <property type="molecule type" value="Genomic_DNA"/>
</dbReference>
<comment type="caution">
    <text evidence="3">The sequence shown here is derived from an EMBL/GenBank/DDBJ whole genome shotgun (WGS) entry which is preliminary data.</text>
</comment>
<keyword evidence="1" id="KW-0472">Membrane</keyword>
<evidence type="ECO:0000259" key="2">
    <source>
        <dbReference type="Pfam" id="PF01565"/>
    </source>
</evidence>
<accession>A0A822Y7Q4</accession>
<keyword evidence="1" id="KW-0812">Transmembrane</keyword>
<proteinExistence type="predicted"/>
<protein>
    <recommendedName>
        <fullName evidence="2">FAD linked oxidase N-terminal domain-containing protein</fullName>
    </recommendedName>
</protein>
<gene>
    <name evidence="3" type="ORF">HUJ06_031522</name>
</gene>
<reference evidence="3 4" key="1">
    <citation type="journal article" date="2020" name="Mol. Biol. Evol.">
        <title>Distinct Expression and Methylation Patterns for Genes with Different Fates following a Single Whole-Genome Duplication in Flowering Plants.</title>
        <authorList>
            <person name="Shi T."/>
            <person name="Rahmani R.S."/>
            <person name="Gugger P.F."/>
            <person name="Wang M."/>
            <person name="Li H."/>
            <person name="Zhang Y."/>
            <person name="Li Z."/>
            <person name="Wang Q."/>
            <person name="Van de Peer Y."/>
            <person name="Marchal K."/>
            <person name="Chen J."/>
        </authorList>
    </citation>
    <scope>NUCLEOTIDE SEQUENCE [LARGE SCALE GENOMIC DNA]</scope>
    <source>
        <tissue evidence="3">Leaf</tissue>
    </source>
</reference>
<dbReference type="SUPFAM" id="SSF56176">
    <property type="entry name" value="FAD-binding/transporter-associated domain-like"/>
    <property type="match status" value="1"/>
</dbReference>
<feature type="domain" description="FAD linked oxidase N-terminal" evidence="2">
    <location>
        <begin position="19"/>
        <end position="94"/>
    </location>
</feature>
<dbReference type="InterPro" id="IPR006094">
    <property type="entry name" value="Oxid_FAD_bind_N"/>
</dbReference>
<name>A0A822Y7Q4_NELNU</name>
<evidence type="ECO:0000256" key="1">
    <source>
        <dbReference type="SAM" id="Phobius"/>
    </source>
</evidence>
<feature type="transmembrane region" description="Helical" evidence="1">
    <location>
        <begin position="89"/>
        <end position="108"/>
    </location>
</feature>
<dbReference type="PANTHER" id="PTHR32448">
    <property type="entry name" value="OS08G0158400 PROTEIN"/>
    <property type="match status" value="1"/>
</dbReference>
<dbReference type="InterPro" id="IPR036318">
    <property type="entry name" value="FAD-bd_PCMH-like_sf"/>
</dbReference>
<sequence length="111" mass="12373">MNYGPLKWKQLIPAIGSYTNMSHIQATVICSRKAGLQLSVRSGGHDYEGLSYASNVPFIIVDLLNFLSINVDIEDNSAWIQVGSILGDVYYRVAEIFVCLCIFLFIFYGGE</sequence>
<keyword evidence="1" id="KW-1133">Transmembrane helix</keyword>
<evidence type="ECO:0000313" key="3">
    <source>
        <dbReference type="EMBL" id="DAD30054.1"/>
    </source>
</evidence>
<dbReference type="AlphaFoldDB" id="A0A822Y7Q4"/>